<accession>A0A8J2NH20</accession>
<organism evidence="1 2">
    <name type="scientific">Fusarium equiseti</name>
    <name type="common">Fusarium scirpi</name>
    <dbReference type="NCBI Taxonomy" id="61235"/>
    <lineage>
        <taxon>Eukaryota</taxon>
        <taxon>Fungi</taxon>
        <taxon>Dikarya</taxon>
        <taxon>Ascomycota</taxon>
        <taxon>Pezizomycotina</taxon>
        <taxon>Sordariomycetes</taxon>
        <taxon>Hypocreomycetidae</taxon>
        <taxon>Hypocreales</taxon>
        <taxon>Nectriaceae</taxon>
        <taxon>Fusarium</taxon>
        <taxon>Fusarium incarnatum-equiseti species complex</taxon>
    </lineage>
</organism>
<protein>
    <submittedName>
        <fullName evidence="1">Uncharacterized protein</fullName>
    </submittedName>
</protein>
<sequence length="158" mass="17987">MPPLNNLKGWHKLPFELRLEIHEFILALPEPPTPSTAQEGRIVRYDYAWGGQGLWEVPLTSPTGNLLLVSKQFYNDVKHIIDLLPNIYNVDVMVVKDYGLWPTWHCLNHLRLMSSKSHGPGLIPEKPPCRYTGPPKYVVKRTTMNILSPTDGVAHTKL</sequence>
<dbReference type="AlphaFoldDB" id="A0A8J2NH20"/>
<gene>
    <name evidence="1" type="ORF">FEQUK3_LOCUS11019</name>
</gene>
<evidence type="ECO:0000313" key="2">
    <source>
        <dbReference type="Proteomes" id="UP000693738"/>
    </source>
</evidence>
<reference evidence="1" key="1">
    <citation type="submission" date="2021-05" db="EMBL/GenBank/DDBJ databases">
        <authorList>
            <person name="Khan N."/>
        </authorList>
    </citation>
    <scope>NUCLEOTIDE SEQUENCE</scope>
</reference>
<name>A0A8J2NH20_FUSEQ</name>
<proteinExistence type="predicted"/>
<dbReference type="EMBL" id="CAJSTJ010000179">
    <property type="protein sequence ID" value="CAG7565298.1"/>
    <property type="molecule type" value="Genomic_DNA"/>
</dbReference>
<comment type="caution">
    <text evidence="1">The sequence shown here is derived from an EMBL/GenBank/DDBJ whole genome shotgun (WGS) entry which is preliminary data.</text>
</comment>
<dbReference type="Proteomes" id="UP000693738">
    <property type="component" value="Unassembled WGS sequence"/>
</dbReference>
<evidence type="ECO:0000313" key="1">
    <source>
        <dbReference type="EMBL" id="CAG7565298.1"/>
    </source>
</evidence>